<proteinExistence type="predicted"/>
<reference evidence="3" key="1">
    <citation type="journal article" date="2023" name="Mol. Phylogenet. Evol.">
        <title>Genome-scale phylogeny and comparative genomics of the fungal order Sordariales.</title>
        <authorList>
            <person name="Hensen N."/>
            <person name="Bonometti L."/>
            <person name="Westerberg I."/>
            <person name="Brannstrom I.O."/>
            <person name="Guillou S."/>
            <person name="Cros-Aarteil S."/>
            <person name="Calhoun S."/>
            <person name="Haridas S."/>
            <person name="Kuo A."/>
            <person name="Mondo S."/>
            <person name="Pangilinan J."/>
            <person name="Riley R."/>
            <person name="LaButti K."/>
            <person name="Andreopoulos B."/>
            <person name="Lipzen A."/>
            <person name="Chen C."/>
            <person name="Yan M."/>
            <person name="Daum C."/>
            <person name="Ng V."/>
            <person name="Clum A."/>
            <person name="Steindorff A."/>
            <person name="Ohm R.A."/>
            <person name="Martin F."/>
            <person name="Silar P."/>
            <person name="Natvig D.O."/>
            <person name="Lalanne C."/>
            <person name="Gautier V."/>
            <person name="Ament-Velasquez S.L."/>
            <person name="Kruys A."/>
            <person name="Hutchinson M.I."/>
            <person name="Powell A.J."/>
            <person name="Barry K."/>
            <person name="Miller A.N."/>
            <person name="Grigoriev I.V."/>
            <person name="Debuchy R."/>
            <person name="Gladieux P."/>
            <person name="Hiltunen Thoren M."/>
            <person name="Johannesson H."/>
        </authorList>
    </citation>
    <scope>NUCLEOTIDE SEQUENCE</scope>
    <source>
        <strain evidence="3">CBS 141.50</strain>
    </source>
</reference>
<dbReference type="EMBL" id="MU853556">
    <property type="protein sequence ID" value="KAK4147423.1"/>
    <property type="molecule type" value="Genomic_DNA"/>
</dbReference>
<gene>
    <name evidence="3" type="ORF">C8A04DRAFT_24673</name>
</gene>
<evidence type="ECO:0000313" key="4">
    <source>
        <dbReference type="Proteomes" id="UP001302676"/>
    </source>
</evidence>
<feature type="transmembrane region" description="Helical" evidence="2">
    <location>
        <begin position="170"/>
        <end position="195"/>
    </location>
</feature>
<keyword evidence="2" id="KW-0812">Transmembrane</keyword>
<keyword evidence="2" id="KW-0472">Membrane</keyword>
<feature type="region of interest" description="Disordered" evidence="1">
    <location>
        <begin position="196"/>
        <end position="330"/>
    </location>
</feature>
<accession>A0AAN6V9P8</accession>
<dbReference type="RefSeq" id="XP_062640794.1">
    <property type="nucleotide sequence ID" value="XM_062779256.1"/>
</dbReference>
<feature type="compositionally biased region" description="Low complexity" evidence="1">
    <location>
        <begin position="271"/>
        <end position="287"/>
    </location>
</feature>
<keyword evidence="2" id="KW-1133">Transmembrane helix</keyword>
<organism evidence="3 4">
    <name type="scientific">Dichotomopilus funicola</name>
    <dbReference type="NCBI Taxonomy" id="1934379"/>
    <lineage>
        <taxon>Eukaryota</taxon>
        <taxon>Fungi</taxon>
        <taxon>Dikarya</taxon>
        <taxon>Ascomycota</taxon>
        <taxon>Pezizomycotina</taxon>
        <taxon>Sordariomycetes</taxon>
        <taxon>Sordariomycetidae</taxon>
        <taxon>Sordariales</taxon>
        <taxon>Chaetomiaceae</taxon>
        <taxon>Dichotomopilus</taxon>
    </lineage>
</organism>
<dbReference type="GeneID" id="87815869"/>
<dbReference type="Proteomes" id="UP001302676">
    <property type="component" value="Unassembled WGS sequence"/>
</dbReference>
<feature type="compositionally biased region" description="Low complexity" evidence="1">
    <location>
        <begin position="75"/>
        <end position="95"/>
    </location>
</feature>
<feature type="compositionally biased region" description="Pro residues" evidence="1">
    <location>
        <begin position="313"/>
        <end position="327"/>
    </location>
</feature>
<feature type="compositionally biased region" description="Gly residues" evidence="1">
    <location>
        <begin position="208"/>
        <end position="221"/>
    </location>
</feature>
<protein>
    <submittedName>
        <fullName evidence="3">Uncharacterized protein</fullName>
    </submittedName>
</protein>
<keyword evidence="4" id="KW-1185">Reference proteome</keyword>
<dbReference type="AlphaFoldDB" id="A0AAN6V9P8"/>
<sequence>MFYDYDDEQYYDLNQFHPARGPQTYSTLEVVSPNSNPTLDTEKILTLHYDKEVVSPIQQQQHCLPLPVPLLDLSPEQQQRQQSPEQYQAQPGQQPDILPPLPTHSPQQHQHRAQPSGLPYDHPDYYSPHATTIYSGDHGLHGEKIPAERVPGGMDGIGKGKILGLPRRTFFILVWVTTLLIAIAIGIGAGVGVGLKSHSSGANSSGSNNGGNNGNDGGLVGGVSTAVGGPGSMPDQTASPGSGSQTQLGMGGSSTGSSGSVKTKTRTHQKPSTTLTTSSRPSSSSSSSPPPEETTTSNPPPPPTTTTPTTTSNPPPTSSPTSSPTPTPTAQAGYTNGRCVNNWGGDCICLDADECATQWQGQPYRGTVDNRPCPGSSTNPDQTTGDTTGVMACVVQPCGGRGRPAQCLWADACGGDTADLEFGSGMPWWGRFL</sequence>
<name>A0AAN6V9P8_9PEZI</name>
<feature type="region of interest" description="Disordered" evidence="1">
    <location>
        <begin position="75"/>
        <end position="124"/>
    </location>
</feature>
<feature type="compositionally biased region" description="Pro residues" evidence="1">
    <location>
        <begin position="288"/>
        <end position="305"/>
    </location>
</feature>
<evidence type="ECO:0000313" key="3">
    <source>
        <dbReference type="EMBL" id="KAK4147423.1"/>
    </source>
</evidence>
<reference evidence="3" key="2">
    <citation type="submission" date="2023-05" db="EMBL/GenBank/DDBJ databases">
        <authorList>
            <consortium name="Lawrence Berkeley National Laboratory"/>
            <person name="Steindorff A."/>
            <person name="Hensen N."/>
            <person name="Bonometti L."/>
            <person name="Westerberg I."/>
            <person name="Brannstrom I.O."/>
            <person name="Guillou S."/>
            <person name="Cros-Aarteil S."/>
            <person name="Calhoun S."/>
            <person name="Haridas S."/>
            <person name="Kuo A."/>
            <person name="Mondo S."/>
            <person name="Pangilinan J."/>
            <person name="Riley R."/>
            <person name="Labutti K."/>
            <person name="Andreopoulos B."/>
            <person name="Lipzen A."/>
            <person name="Chen C."/>
            <person name="Yanf M."/>
            <person name="Daum C."/>
            <person name="Ng V."/>
            <person name="Clum A."/>
            <person name="Ohm R."/>
            <person name="Martin F."/>
            <person name="Silar P."/>
            <person name="Natvig D."/>
            <person name="Lalanne C."/>
            <person name="Gautier V."/>
            <person name="Ament-Velasquez S.L."/>
            <person name="Kruys A."/>
            <person name="Hutchinson M.I."/>
            <person name="Powell A.J."/>
            <person name="Barry K."/>
            <person name="Miller A.N."/>
            <person name="Grigoriev I.V."/>
            <person name="Debuchy R."/>
            <person name="Gladieux P."/>
            <person name="Thoren M.H."/>
            <person name="Johannesson H."/>
        </authorList>
    </citation>
    <scope>NUCLEOTIDE SEQUENCE</scope>
    <source>
        <strain evidence="3">CBS 141.50</strain>
    </source>
</reference>
<evidence type="ECO:0000256" key="2">
    <source>
        <dbReference type="SAM" id="Phobius"/>
    </source>
</evidence>
<evidence type="ECO:0000256" key="1">
    <source>
        <dbReference type="SAM" id="MobiDB-lite"/>
    </source>
</evidence>
<comment type="caution">
    <text evidence="3">The sequence shown here is derived from an EMBL/GenBank/DDBJ whole genome shotgun (WGS) entry which is preliminary data.</text>
</comment>